<name>A0A8J4VEG8_9ROSI</name>
<dbReference type="PANTHER" id="PTHR13587">
    <property type="entry name" value="INTEGRATOR COMPLEX SUBUNIT 3"/>
    <property type="match status" value="1"/>
</dbReference>
<keyword evidence="2" id="KW-1133">Transmembrane helix</keyword>
<dbReference type="PANTHER" id="PTHR13587:SF7">
    <property type="entry name" value="INTEGRATOR COMPLEX SUBUNIT 3"/>
    <property type="match status" value="1"/>
</dbReference>
<dbReference type="InterPro" id="IPR019333">
    <property type="entry name" value="INTS3_N"/>
</dbReference>
<feature type="region of interest" description="Disordered" evidence="1">
    <location>
        <begin position="485"/>
        <end position="517"/>
    </location>
</feature>
<dbReference type="Proteomes" id="UP000737018">
    <property type="component" value="Unassembled WGS sequence"/>
</dbReference>
<protein>
    <recommendedName>
        <fullName evidence="3">Integrator complex subunit 3 N-terminal domain-containing protein</fullName>
    </recommendedName>
</protein>
<accession>A0A8J4VEG8</accession>
<comment type="caution">
    <text evidence="4">The sequence shown here is derived from an EMBL/GenBank/DDBJ whole genome shotgun (WGS) entry which is preliminary data.</text>
</comment>
<dbReference type="Pfam" id="PF10189">
    <property type="entry name" value="Ints3_N"/>
    <property type="match status" value="1"/>
</dbReference>
<gene>
    <name evidence="4" type="ORF">CMV_022279</name>
</gene>
<feature type="compositionally biased region" description="Polar residues" evidence="1">
    <location>
        <begin position="485"/>
        <end position="508"/>
    </location>
</feature>
<evidence type="ECO:0000256" key="2">
    <source>
        <dbReference type="SAM" id="Phobius"/>
    </source>
</evidence>
<evidence type="ECO:0000313" key="5">
    <source>
        <dbReference type="Proteomes" id="UP000737018"/>
    </source>
</evidence>
<keyword evidence="2" id="KW-0812">Transmembrane</keyword>
<evidence type="ECO:0000256" key="1">
    <source>
        <dbReference type="SAM" id="MobiDB-lite"/>
    </source>
</evidence>
<dbReference type="EMBL" id="JRKL02004633">
    <property type="protein sequence ID" value="KAF3952135.1"/>
    <property type="molecule type" value="Genomic_DNA"/>
</dbReference>
<reference evidence="4" key="1">
    <citation type="submission" date="2020-03" db="EMBL/GenBank/DDBJ databases">
        <title>Castanea mollissima Vanexum genome sequencing.</title>
        <authorList>
            <person name="Staton M."/>
        </authorList>
    </citation>
    <scope>NUCLEOTIDE SEQUENCE</scope>
    <source>
        <tissue evidence="4">Leaf</tissue>
    </source>
</reference>
<evidence type="ECO:0000313" key="4">
    <source>
        <dbReference type="EMBL" id="KAF3952135.1"/>
    </source>
</evidence>
<evidence type="ECO:0000259" key="3">
    <source>
        <dbReference type="Pfam" id="PF10189"/>
    </source>
</evidence>
<dbReference type="AlphaFoldDB" id="A0A8J4VEG8"/>
<proteinExistence type="predicted"/>
<organism evidence="4 5">
    <name type="scientific">Castanea mollissima</name>
    <name type="common">Chinese chestnut</name>
    <dbReference type="NCBI Taxonomy" id="60419"/>
    <lineage>
        <taxon>Eukaryota</taxon>
        <taxon>Viridiplantae</taxon>
        <taxon>Streptophyta</taxon>
        <taxon>Embryophyta</taxon>
        <taxon>Tracheophyta</taxon>
        <taxon>Spermatophyta</taxon>
        <taxon>Magnoliopsida</taxon>
        <taxon>eudicotyledons</taxon>
        <taxon>Gunneridae</taxon>
        <taxon>Pentapetalae</taxon>
        <taxon>rosids</taxon>
        <taxon>fabids</taxon>
        <taxon>Fagales</taxon>
        <taxon>Fagaceae</taxon>
        <taxon>Castanea</taxon>
    </lineage>
</organism>
<keyword evidence="5" id="KW-1185">Reference proteome</keyword>
<keyword evidence="2" id="KW-0472">Membrane</keyword>
<dbReference type="InterPro" id="IPR045334">
    <property type="entry name" value="INTS3"/>
</dbReference>
<feature type="domain" description="Integrator complex subunit 3 N-terminal" evidence="3">
    <location>
        <begin position="44"/>
        <end position="454"/>
    </location>
</feature>
<feature type="transmembrane region" description="Helical" evidence="2">
    <location>
        <begin position="922"/>
        <end position="945"/>
    </location>
</feature>
<sequence length="1036" mass="117403">MASKLIQIASFEAENQTELSLRQAFELLEPKLRPPFDLTIPDQQQYAQLNRAILYGVLCEPHFAKTHIKHLHAIVTDGYGLFVHLLVKVVHELYPKLVASARQQLVWVTKEMVDVLAVGFDGLLVCLLRQIVGGDFSEGNLWLCFELLSVFMDKWDCLLEEEPLVLSSALYTYLRLLADHCRLLNNASLEALKRLEIEFCVKLVREQFHLCLRIGRDFIRVLQDLVHVPEFRAIWKDLVLNPSVFNTLGFSDISKFYCTRTSSRYALLRITPEMETQLRFLLTYVKFGSQRRHQEWFAKKFLCGMERESLISDIVRFICCAHHPTNEIIQSDIIPRWAVIGWLLTLCRKNYVRANVKLALFYDWLFFDERVDNIMNIEPAMLLMVYSIPKYIDMIHTLLEFLFLLVDNYDVQHIDIIVKGVSSAFNVLLRKGVIQSMDVLTSCDALSPALRERLGRFLSDMKMAISKELQPAHVSGHLLTPLSLSNSSGMETPTPSLKGQLTCTQEDGSATEPLDSSVPSVVSSECPVVAVENLLRKCGETIKKSYAMGLQTLEELLYSFVNLNNHKTVGGTICPEVLSSRIAKEFELNGHTLFSSLQFLSDKPDCDEIGSATSLIIRTFIFSQPKMQDMLLSWSRMGFSVGAWLLSYTSRLAYEAYMVDCMRDTLVDENSAKKIDQPLLMFHFNGYHFFLNGKKENSLASTPKIDNKLVSELVDSAFSAYRCFLMYSQSILHKDKDMSLTKLLVSDLISCSLRGTKMLKFLFCSVFCRFPDLSIAEEDIIRLLVSQLDHTDLVDIQYEISLKKYSIFGELHEKRNSIAVEGLLTLCSCRAPTPELVGAIMLLPNNVFPDFAAAALATWVVSNGSTLFDSLAEFSGKLDKKTVDSDFPNSAEIMINHSAILWLFNYYNAQGMNNDFYIERMAYGWTRALVLLQILLITFFVITVWGTEVMGRFMDLVKALQWIFSHNACPLQIATRVTAARCGVQISLSFLVPSNCTGCLGVLNNYESLLPIAAFVAGGSFKEGSMLFWKFRGVPG</sequence>
<dbReference type="OrthoDB" id="2021145at2759"/>
<dbReference type="GO" id="GO:0005737">
    <property type="term" value="C:cytoplasm"/>
    <property type="evidence" value="ECO:0007669"/>
    <property type="project" value="TreeGrafter"/>
</dbReference>